<evidence type="ECO:0000256" key="4">
    <source>
        <dbReference type="SAM" id="MobiDB-lite"/>
    </source>
</evidence>
<organism evidence="6 7">
    <name type="scientific">Pseudonocardia benzenivorans</name>
    <dbReference type="NCBI Taxonomy" id="228005"/>
    <lineage>
        <taxon>Bacteria</taxon>
        <taxon>Bacillati</taxon>
        <taxon>Actinomycetota</taxon>
        <taxon>Actinomycetes</taxon>
        <taxon>Pseudonocardiales</taxon>
        <taxon>Pseudonocardiaceae</taxon>
        <taxon>Pseudonocardia</taxon>
    </lineage>
</organism>
<dbReference type="Pfam" id="PF00027">
    <property type="entry name" value="cNMP_binding"/>
    <property type="match status" value="1"/>
</dbReference>
<dbReference type="EMBL" id="JBHTMB010000240">
    <property type="protein sequence ID" value="MFD1236661.1"/>
    <property type="molecule type" value="Genomic_DNA"/>
</dbReference>
<gene>
    <name evidence="6" type="ORF">ACFQ34_25530</name>
</gene>
<proteinExistence type="predicted"/>
<evidence type="ECO:0000256" key="2">
    <source>
        <dbReference type="ARBA" id="ARBA00023002"/>
    </source>
</evidence>
<reference evidence="7" key="1">
    <citation type="journal article" date="2019" name="Int. J. Syst. Evol. Microbiol.">
        <title>The Global Catalogue of Microorganisms (GCM) 10K type strain sequencing project: providing services to taxonomists for standard genome sequencing and annotation.</title>
        <authorList>
            <consortium name="The Broad Institute Genomics Platform"/>
            <consortium name="The Broad Institute Genome Sequencing Center for Infectious Disease"/>
            <person name="Wu L."/>
            <person name="Ma J."/>
        </authorList>
    </citation>
    <scope>NUCLEOTIDE SEQUENCE [LARGE SCALE GENOMIC DNA]</scope>
    <source>
        <strain evidence="7">CCUG 49018</strain>
    </source>
</reference>
<comment type="catalytic activity">
    <reaction evidence="3">
        <text>[thioredoxin]-dithiol + NADP(+) = [thioredoxin]-disulfide + NADPH + H(+)</text>
        <dbReference type="Rhea" id="RHEA:20345"/>
        <dbReference type="Rhea" id="RHEA-COMP:10698"/>
        <dbReference type="Rhea" id="RHEA-COMP:10700"/>
        <dbReference type="ChEBI" id="CHEBI:15378"/>
        <dbReference type="ChEBI" id="CHEBI:29950"/>
        <dbReference type="ChEBI" id="CHEBI:50058"/>
        <dbReference type="ChEBI" id="CHEBI:57783"/>
        <dbReference type="ChEBI" id="CHEBI:58349"/>
        <dbReference type="EC" id="1.8.1.9"/>
    </reaction>
</comment>
<dbReference type="SUPFAM" id="SSF51206">
    <property type="entry name" value="cAMP-binding domain-like"/>
    <property type="match status" value="1"/>
</dbReference>
<dbReference type="PRINTS" id="PR00469">
    <property type="entry name" value="PNDRDTASEII"/>
</dbReference>
<keyword evidence="7" id="KW-1185">Reference proteome</keyword>
<feature type="region of interest" description="Disordered" evidence="4">
    <location>
        <begin position="1"/>
        <end position="32"/>
    </location>
</feature>
<dbReference type="InterPro" id="IPR000595">
    <property type="entry name" value="cNMP-bd_dom"/>
</dbReference>
<dbReference type="PRINTS" id="PR00368">
    <property type="entry name" value="FADPNR"/>
</dbReference>
<protein>
    <submittedName>
        <fullName evidence="6">FAD-dependent oxidoreductase</fullName>
    </submittedName>
</protein>
<dbReference type="PROSITE" id="PS50042">
    <property type="entry name" value="CNMP_BINDING_3"/>
    <property type="match status" value="1"/>
</dbReference>
<dbReference type="Gene3D" id="2.60.120.10">
    <property type="entry name" value="Jelly Rolls"/>
    <property type="match status" value="1"/>
</dbReference>
<accession>A0ABW3VPS1</accession>
<dbReference type="RefSeq" id="WP_339120912.1">
    <property type="nucleotide sequence ID" value="NZ_BAABKS010000090.1"/>
</dbReference>
<feature type="domain" description="Cyclic nucleotide-binding" evidence="5">
    <location>
        <begin position="32"/>
        <end position="134"/>
    </location>
</feature>
<dbReference type="SUPFAM" id="SSF51905">
    <property type="entry name" value="FAD/NAD(P)-binding domain"/>
    <property type="match status" value="1"/>
</dbReference>
<dbReference type="InterPro" id="IPR036188">
    <property type="entry name" value="FAD/NAD-bd_sf"/>
</dbReference>
<dbReference type="InterPro" id="IPR014710">
    <property type="entry name" value="RmlC-like_jellyroll"/>
</dbReference>
<dbReference type="InterPro" id="IPR018490">
    <property type="entry name" value="cNMP-bd_dom_sf"/>
</dbReference>
<evidence type="ECO:0000313" key="7">
    <source>
        <dbReference type="Proteomes" id="UP001597182"/>
    </source>
</evidence>
<keyword evidence="2" id="KW-0560">Oxidoreductase</keyword>
<dbReference type="CDD" id="cd00038">
    <property type="entry name" value="CAP_ED"/>
    <property type="match status" value="1"/>
</dbReference>
<dbReference type="InterPro" id="IPR023753">
    <property type="entry name" value="FAD/NAD-binding_dom"/>
</dbReference>
<name>A0ABW3VPS1_9PSEU</name>
<dbReference type="SMART" id="SM00100">
    <property type="entry name" value="cNMP"/>
    <property type="match status" value="1"/>
</dbReference>
<evidence type="ECO:0000256" key="3">
    <source>
        <dbReference type="ARBA" id="ARBA00048132"/>
    </source>
</evidence>
<dbReference type="PANTHER" id="PTHR48105">
    <property type="entry name" value="THIOREDOXIN REDUCTASE 1-RELATED-RELATED"/>
    <property type="match status" value="1"/>
</dbReference>
<dbReference type="InterPro" id="IPR050097">
    <property type="entry name" value="Ferredoxin-NADP_redctase_2"/>
</dbReference>
<comment type="caution">
    <text evidence="6">The sequence shown here is derived from an EMBL/GenBank/DDBJ whole genome shotgun (WGS) entry which is preliminary data.</text>
</comment>
<dbReference type="Pfam" id="PF07992">
    <property type="entry name" value="Pyr_redox_2"/>
    <property type="match status" value="1"/>
</dbReference>
<keyword evidence="1" id="KW-0285">Flavoprotein</keyword>
<evidence type="ECO:0000256" key="1">
    <source>
        <dbReference type="ARBA" id="ARBA00022630"/>
    </source>
</evidence>
<dbReference type="Gene3D" id="3.50.50.60">
    <property type="entry name" value="FAD/NAD(P)-binding domain"/>
    <property type="match status" value="2"/>
</dbReference>
<evidence type="ECO:0000313" key="6">
    <source>
        <dbReference type="EMBL" id="MFD1236661.1"/>
    </source>
</evidence>
<dbReference type="Proteomes" id="UP001597182">
    <property type="component" value="Unassembled WGS sequence"/>
</dbReference>
<evidence type="ECO:0000259" key="5">
    <source>
        <dbReference type="PROSITE" id="PS50042"/>
    </source>
</evidence>
<sequence length="572" mass="60903">MTARESADQQSPGVGQLLADVPPGETPDVSGAFPRLEETRLRELAAWGERRPTTRGDVLVAEGEVEDTFYVVLSGRVAVVEALGTPDQRVARLHGPGRFLGELGVLTRQPAFLSDVVVDPGEVLAVPADRLRAVAARDHAFGDLVLQAYLVRRWLMLGEGIGFRIIGSRYSATTRQLREFAVRNRLPHRFRDLETDPTAEQLLRSLGLGPGDTPIVLYRDRLLRNPSTADLAPMFGLCDIGDGREICDLVVVGAGPAGLAAAVYGASEGLDTALLDGVALGGQAARTSCIENYVGFPSGIAGGELAERAVLQAEKFGARRSVPSEVVGLEERDGNHVLRFADGGELATRTVIIASGVRVRRLPVPGLRQFEDTCVYYAATPIEAQQCVGDPVVVVGGGNSAGQAAVFLAGHAAEVHLVVREHELDENMSRYLADRIVQDPCIEVHLHTMVEGLEGEAGRLEAVVVTDTVTGEQQRLRARDLMVFIGGEPSTSWLPDSVALDSGGYVLTGPDARRPAQRGRSGGPDPLLLETSLPGVFAAGDVRSGSVKRVASAAGEGAMAVRMVHEHLAKAW</sequence>